<dbReference type="GeneID" id="96777464"/>
<comment type="caution">
    <text evidence="1">The sequence shown here is derived from an EMBL/GenBank/DDBJ whole genome shotgun (WGS) entry which is preliminary data.</text>
</comment>
<evidence type="ECO:0000313" key="2">
    <source>
        <dbReference type="Proteomes" id="UP000433181"/>
    </source>
</evidence>
<name>A0A6I2UCG4_9FIRM</name>
<keyword evidence="1" id="KW-0808">Transferase</keyword>
<dbReference type="InterPro" id="IPR029063">
    <property type="entry name" value="SAM-dependent_MTases_sf"/>
</dbReference>
<keyword evidence="1" id="KW-0489">Methyltransferase</keyword>
<dbReference type="SUPFAM" id="SSF53335">
    <property type="entry name" value="S-adenosyl-L-methionine-dependent methyltransferases"/>
    <property type="match status" value="1"/>
</dbReference>
<reference evidence="1 2" key="1">
    <citation type="submission" date="2019-08" db="EMBL/GenBank/DDBJ databases">
        <title>In-depth cultivation of the pig gut microbiome towards novel bacterial diversity and tailored functional studies.</title>
        <authorList>
            <person name="Wylensek D."/>
            <person name="Hitch T.C.A."/>
            <person name="Clavel T."/>
        </authorList>
    </citation>
    <scope>NUCLEOTIDE SEQUENCE [LARGE SCALE GENOMIC DNA]</scope>
    <source>
        <strain evidence="1 2">WCA-693-APC-5D-A</strain>
    </source>
</reference>
<sequence length="259" mass="28571">MVAVVTTDRKCHKESLELAAEMAKRLGLQQVPRQKESVAELMERYQADAVLVALQKELRLHTEAGELFFHPNMSQLRLKNLRLGEKDHMTEAMGLQEGMSVLDCTLGFGADAIVASFGVGESGSVTGLEVSPLIAAVTGYGLQHFLPGNYPLYAAMRRINVVNEDYLDYLRQQPDNSVDVVYFDPMFRKPLTASSSISPLRGVADHRPLSEEAVAEACRVARLRVVMKEASGSGEFARLGFHRMAGGKYSKVHYGVIEL</sequence>
<dbReference type="Gene3D" id="3.40.50.150">
    <property type="entry name" value="Vaccinia Virus protein VP39"/>
    <property type="match status" value="1"/>
</dbReference>
<accession>A0A6I2UCG4</accession>
<dbReference type="EMBL" id="VUNR01000001">
    <property type="protein sequence ID" value="MSU07555.1"/>
    <property type="molecule type" value="Genomic_DNA"/>
</dbReference>
<dbReference type="GO" id="GO:0008990">
    <property type="term" value="F:rRNA (guanine-N2-)-methyltransferase activity"/>
    <property type="evidence" value="ECO:0007669"/>
    <property type="project" value="InterPro"/>
</dbReference>
<dbReference type="PANTHER" id="PTHR36112:SF1">
    <property type="entry name" value="RIBOSOMAL RNA SMALL SUBUNIT METHYLTRANSFERASE J"/>
    <property type="match status" value="1"/>
</dbReference>
<dbReference type="CDD" id="cd02440">
    <property type="entry name" value="AdoMet_MTases"/>
    <property type="match status" value="1"/>
</dbReference>
<dbReference type="RefSeq" id="WP_154405171.1">
    <property type="nucleotide sequence ID" value="NZ_VUNR01000001.1"/>
</dbReference>
<gene>
    <name evidence="1" type="ORF">FYJ84_00890</name>
</gene>
<proteinExistence type="predicted"/>
<dbReference type="PANTHER" id="PTHR36112">
    <property type="entry name" value="RIBOSOMAL RNA SMALL SUBUNIT METHYLTRANSFERASE J"/>
    <property type="match status" value="1"/>
</dbReference>
<dbReference type="InterPro" id="IPR007536">
    <property type="entry name" value="16SrRNA_methylTrfase_J"/>
</dbReference>
<keyword evidence="2" id="KW-1185">Reference proteome</keyword>
<dbReference type="Pfam" id="PF04445">
    <property type="entry name" value="SAM_MT"/>
    <property type="match status" value="1"/>
</dbReference>
<dbReference type="Proteomes" id="UP000433181">
    <property type="component" value="Unassembled WGS sequence"/>
</dbReference>
<protein>
    <submittedName>
        <fullName evidence="1">Protein-L-IsoD(D-D) O-methyltransferase</fullName>
    </submittedName>
</protein>
<dbReference type="AlphaFoldDB" id="A0A6I2UCG4"/>
<organism evidence="1 2">
    <name type="scientific">Anaerovibrio slackiae</name>
    <dbReference type="NCBI Taxonomy" id="2652309"/>
    <lineage>
        <taxon>Bacteria</taxon>
        <taxon>Bacillati</taxon>
        <taxon>Bacillota</taxon>
        <taxon>Negativicutes</taxon>
        <taxon>Selenomonadales</taxon>
        <taxon>Selenomonadaceae</taxon>
        <taxon>Anaerovibrio</taxon>
    </lineage>
</organism>
<evidence type="ECO:0000313" key="1">
    <source>
        <dbReference type="EMBL" id="MSU07555.1"/>
    </source>
</evidence>